<dbReference type="AlphaFoldDB" id="A0A183TZY3"/>
<dbReference type="EMBL" id="UYWY01001521">
    <property type="protein sequence ID" value="VDM26862.1"/>
    <property type="molecule type" value="Genomic_DNA"/>
</dbReference>
<sequence>MGWDRMGPRLGAVWRGGDAAEDRLAWREMCPMECPCDISTSFDVQNRENQQEWMHEATVAGGEAQGWVSNAMPIAT</sequence>
<gene>
    <name evidence="1" type="ORF">TCNE_LOCUS1803</name>
</gene>
<reference evidence="1 2" key="2">
    <citation type="submission" date="2018-11" db="EMBL/GenBank/DDBJ databases">
        <authorList>
            <consortium name="Pathogen Informatics"/>
        </authorList>
    </citation>
    <scope>NUCLEOTIDE SEQUENCE [LARGE SCALE GENOMIC DNA]</scope>
</reference>
<evidence type="ECO:0000313" key="1">
    <source>
        <dbReference type="EMBL" id="VDM26862.1"/>
    </source>
</evidence>
<keyword evidence="2" id="KW-1185">Reference proteome</keyword>
<protein>
    <submittedName>
        <fullName evidence="1 3">Uncharacterized protein</fullName>
    </submittedName>
</protein>
<name>A0A183TZY3_TOXCA</name>
<dbReference type="Proteomes" id="UP000050794">
    <property type="component" value="Unassembled WGS sequence"/>
</dbReference>
<organism evidence="2 3">
    <name type="scientific">Toxocara canis</name>
    <name type="common">Canine roundworm</name>
    <dbReference type="NCBI Taxonomy" id="6265"/>
    <lineage>
        <taxon>Eukaryota</taxon>
        <taxon>Metazoa</taxon>
        <taxon>Ecdysozoa</taxon>
        <taxon>Nematoda</taxon>
        <taxon>Chromadorea</taxon>
        <taxon>Rhabditida</taxon>
        <taxon>Spirurina</taxon>
        <taxon>Ascaridomorpha</taxon>
        <taxon>Ascaridoidea</taxon>
        <taxon>Toxocaridae</taxon>
        <taxon>Toxocara</taxon>
    </lineage>
</organism>
<reference evidence="3" key="1">
    <citation type="submission" date="2016-06" db="UniProtKB">
        <authorList>
            <consortium name="WormBaseParasite"/>
        </authorList>
    </citation>
    <scope>IDENTIFICATION</scope>
</reference>
<accession>A0A183TZY3</accession>
<evidence type="ECO:0000313" key="2">
    <source>
        <dbReference type="Proteomes" id="UP000050794"/>
    </source>
</evidence>
<evidence type="ECO:0000313" key="3">
    <source>
        <dbReference type="WBParaSite" id="TCNE_0000180301-mRNA-1"/>
    </source>
</evidence>
<dbReference type="WBParaSite" id="TCNE_0000180301-mRNA-1">
    <property type="protein sequence ID" value="TCNE_0000180301-mRNA-1"/>
    <property type="gene ID" value="TCNE_0000180301"/>
</dbReference>
<proteinExistence type="predicted"/>